<keyword evidence="3" id="KW-1015">Disulfide bond</keyword>
<feature type="signal peptide" evidence="6">
    <location>
        <begin position="1"/>
        <end position="20"/>
    </location>
</feature>
<dbReference type="InterPro" id="IPR001245">
    <property type="entry name" value="Ser-Thr/Tyr_kinase_cat_dom"/>
</dbReference>
<name>A0A834W4I6_9FABA</name>
<dbReference type="GO" id="GO:0048544">
    <property type="term" value="P:recognition of pollen"/>
    <property type="evidence" value="ECO:0007669"/>
    <property type="project" value="InterPro"/>
</dbReference>
<keyword evidence="9" id="KW-0675">Receptor</keyword>
<dbReference type="InterPro" id="IPR051343">
    <property type="entry name" value="G-type_lectin_kinases/EP1-like"/>
</dbReference>
<gene>
    <name evidence="9" type="ORF">G2W53_036163</name>
</gene>
<dbReference type="FunFam" id="1.10.510.10:FF:000237">
    <property type="entry name" value="G-type lectin S-receptor-like serine/threonine-protein kinase"/>
    <property type="match status" value="1"/>
</dbReference>
<evidence type="ECO:0000256" key="5">
    <source>
        <dbReference type="PROSITE-ProRule" id="PRU10141"/>
    </source>
</evidence>
<dbReference type="Pfam" id="PF00954">
    <property type="entry name" value="S_locus_glycop"/>
    <property type="match status" value="1"/>
</dbReference>
<dbReference type="SUPFAM" id="SSF51110">
    <property type="entry name" value="alpha-D-mannose-specific plant lectins"/>
    <property type="match status" value="1"/>
</dbReference>
<feature type="chain" id="PRO_5032409000" evidence="6">
    <location>
        <begin position="21"/>
        <end position="627"/>
    </location>
</feature>
<evidence type="ECO:0000256" key="1">
    <source>
        <dbReference type="ARBA" id="ARBA00022536"/>
    </source>
</evidence>
<dbReference type="InterPro" id="IPR036426">
    <property type="entry name" value="Bulb-type_lectin_dom_sf"/>
</dbReference>
<accession>A0A834W4I6</accession>
<dbReference type="OrthoDB" id="1668230at2759"/>
<evidence type="ECO:0000259" key="8">
    <source>
        <dbReference type="PROSITE" id="PS50927"/>
    </source>
</evidence>
<sequence length="627" mass="70113">MAFIPSLFLLFVLLANEVTAQKNHSHIIKLGSRLSPKANSTSWFSASGLFAFGFYQQGNGFAIGIWLIGKPDNTIVWTANRDMPPLSSDSILELNKTGLLLHSENGNQELVTDFSDLAASASMLDSGNFVLYGNNSDVLWQSFDYPTDTILGNQSLFYELVSGMSKSDHSSGHFTLNMQNDGNLVAYPVNSSKWPQDAYWASETSGAMFSQLRLNLEGFLCLWKYGNSFCLVVANSTYLGKNTTIVYRATLDEDGIFRLYEHQIRKNNGSVNQTVVWSSLPSQCDVKGFCGLNSYCSTLNGHAVCQCYPGFLPRKQSNMFLDCKQNYSKDFCETSADKVVPYNVTYLQEEIGRGSSGAVYRGTICGTNRRVAVKKIDKVVDEGEREFQAEIIAIARTHHRNLVQLIGFCIDGSRKLLVYEYMSNGSLSDLLFKAEMRLSWKQRVKIALDVARGILYLHEECEVRIVHCNIKPQNILLDEAWTAKISDFGLARLLNPEHSRTTTGNEVISGYLAPEWQKEASISAKADIYSFGVVLLEIICCRSNIDVNVSSPDEILLSSWVYTCFVRGELNILVADEDVEWKTLERMVKVGLWCVQDNPTLRPSMKNVILMLEGLKDIPIPPSLVLV</sequence>
<dbReference type="Gene3D" id="3.30.200.20">
    <property type="entry name" value="Phosphorylase Kinase, domain 1"/>
    <property type="match status" value="1"/>
</dbReference>
<evidence type="ECO:0000256" key="6">
    <source>
        <dbReference type="SAM" id="SignalP"/>
    </source>
</evidence>
<evidence type="ECO:0000256" key="4">
    <source>
        <dbReference type="ARBA" id="ARBA00023180"/>
    </source>
</evidence>
<dbReference type="SMART" id="SM00108">
    <property type="entry name" value="B_lectin"/>
    <property type="match status" value="1"/>
</dbReference>
<dbReference type="GO" id="GO:0030246">
    <property type="term" value="F:carbohydrate binding"/>
    <property type="evidence" value="ECO:0007669"/>
    <property type="project" value="UniProtKB-KW"/>
</dbReference>
<keyword evidence="2 6" id="KW-0732">Signal</keyword>
<dbReference type="Gene3D" id="1.10.510.10">
    <property type="entry name" value="Transferase(Phosphotransferase) domain 1"/>
    <property type="match status" value="1"/>
</dbReference>
<dbReference type="AlphaFoldDB" id="A0A834W4I6"/>
<reference evidence="9" key="1">
    <citation type="submission" date="2020-09" db="EMBL/GenBank/DDBJ databases">
        <title>Genome-Enabled Discovery of Anthraquinone Biosynthesis in Senna tora.</title>
        <authorList>
            <person name="Kang S.-H."/>
            <person name="Pandey R.P."/>
            <person name="Lee C.-M."/>
            <person name="Sim J.-S."/>
            <person name="Jeong J.-T."/>
            <person name="Choi B.-S."/>
            <person name="Jung M."/>
            <person name="Ginzburg D."/>
            <person name="Zhao K."/>
            <person name="Won S.Y."/>
            <person name="Oh T.-J."/>
            <person name="Yu Y."/>
            <person name="Kim N.-H."/>
            <person name="Lee O.R."/>
            <person name="Lee T.-H."/>
            <person name="Bashyal P."/>
            <person name="Kim T.-S."/>
            <person name="Lee W.-H."/>
            <person name="Kawkins C."/>
            <person name="Kim C.-K."/>
            <person name="Kim J.S."/>
            <person name="Ahn B.O."/>
            <person name="Rhee S.Y."/>
            <person name="Sohng J.K."/>
        </authorList>
    </citation>
    <scope>NUCLEOTIDE SEQUENCE</scope>
    <source>
        <tissue evidence="9">Leaf</tissue>
    </source>
</reference>
<dbReference type="EMBL" id="JAAIUW010000011">
    <property type="protein sequence ID" value="KAF7809420.1"/>
    <property type="molecule type" value="Genomic_DNA"/>
</dbReference>
<dbReference type="GO" id="GO:0005524">
    <property type="term" value="F:ATP binding"/>
    <property type="evidence" value="ECO:0007669"/>
    <property type="project" value="UniProtKB-UniRule"/>
</dbReference>
<dbReference type="FunFam" id="2.90.10.10:FF:000026">
    <property type="entry name" value="Serine/threonine-protein kinase"/>
    <property type="match status" value="1"/>
</dbReference>
<dbReference type="CDD" id="cd14066">
    <property type="entry name" value="STKc_IRAK"/>
    <property type="match status" value="1"/>
</dbReference>
<evidence type="ECO:0000259" key="7">
    <source>
        <dbReference type="PROSITE" id="PS50011"/>
    </source>
</evidence>
<evidence type="ECO:0000256" key="2">
    <source>
        <dbReference type="ARBA" id="ARBA00022729"/>
    </source>
</evidence>
<keyword evidence="9" id="KW-0430">Lectin</keyword>
<organism evidence="9 10">
    <name type="scientific">Senna tora</name>
    <dbReference type="NCBI Taxonomy" id="362788"/>
    <lineage>
        <taxon>Eukaryota</taxon>
        <taxon>Viridiplantae</taxon>
        <taxon>Streptophyta</taxon>
        <taxon>Embryophyta</taxon>
        <taxon>Tracheophyta</taxon>
        <taxon>Spermatophyta</taxon>
        <taxon>Magnoliopsida</taxon>
        <taxon>eudicotyledons</taxon>
        <taxon>Gunneridae</taxon>
        <taxon>Pentapetalae</taxon>
        <taxon>rosids</taxon>
        <taxon>fabids</taxon>
        <taxon>Fabales</taxon>
        <taxon>Fabaceae</taxon>
        <taxon>Caesalpinioideae</taxon>
        <taxon>Cassia clade</taxon>
        <taxon>Senna</taxon>
    </lineage>
</organism>
<keyword evidence="5" id="KW-0067">ATP-binding</keyword>
<feature type="binding site" evidence="5">
    <location>
        <position position="375"/>
    </location>
    <ligand>
        <name>ATP</name>
        <dbReference type="ChEBI" id="CHEBI:30616"/>
    </ligand>
</feature>
<keyword evidence="9" id="KW-0808">Transferase</keyword>
<dbReference type="Proteomes" id="UP000634136">
    <property type="component" value="Unassembled WGS sequence"/>
</dbReference>
<dbReference type="Gene3D" id="2.90.10.10">
    <property type="entry name" value="Bulb-type lectin domain"/>
    <property type="match status" value="2"/>
</dbReference>
<keyword evidence="4" id="KW-0325">Glycoprotein</keyword>
<dbReference type="InterPro" id="IPR017441">
    <property type="entry name" value="Protein_kinase_ATP_BS"/>
</dbReference>
<protein>
    <submittedName>
        <fullName evidence="9">G-type lectin S-receptor-like serine/threonine-protein kinase LECRK2</fullName>
    </submittedName>
</protein>
<feature type="domain" description="Bulb-type lectin" evidence="8">
    <location>
        <begin position="25"/>
        <end position="144"/>
    </location>
</feature>
<evidence type="ECO:0000313" key="10">
    <source>
        <dbReference type="Proteomes" id="UP000634136"/>
    </source>
</evidence>
<dbReference type="InterPro" id="IPR001480">
    <property type="entry name" value="Bulb-type_lectin_dom"/>
</dbReference>
<dbReference type="InterPro" id="IPR011009">
    <property type="entry name" value="Kinase-like_dom_sf"/>
</dbReference>
<keyword evidence="1" id="KW-0245">EGF-like domain</keyword>
<evidence type="ECO:0000313" key="9">
    <source>
        <dbReference type="EMBL" id="KAF7809420.1"/>
    </source>
</evidence>
<comment type="caution">
    <text evidence="9">The sequence shown here is derived from an EMBL/GenBank/DDBJ whole genome shotgun (WGS) entry which is preliminary data.</text>
</comment>
<proteinExistence type="predicted"/>
<dbReference type="PROSITE" id="PS50011">
    <property type="entry name" value="PROTEIN_KINASE_DOM"/>
    <property type="match status" value="1"/>
</dbReference>
<dbReference type="SUPFAM" id="SSF56112">
    <property type="entry name" value="Protein kinase-like (PK-like)"/>
    <property type="match status" value="1"/>
</dbReference>
<dbReference type="GO" id="GO:0004672">
    <property type="term" value="F:protein kinase activity"/>
    <property type="evidence" value="ECO:0007669"/>
    <property type="project" value="InterPro"/>
</dbReference>
<dbReference type="PANTHER" id="PTHR47976">
    <property type="entry name" value="G-TYPE LECTIN S-RECEPTOR-LIKE SERINE/THREONINE-PROTEIN KINASE SD2-5"/>
    <property type="match status" value="1"/>
</dbReference>
<dbReference type="PROSITE" id="PS50927">
    <property type="entry name" value="BULB_LECTIN"/>
    <property type="match status" value="1"/>
</dbReference>
<dbReference type="InterPro" id="IPR000719">
    <property type="entry name" value="Prot_kinase_dom"/>
</dbReference>
<dbReference type="PANTHER" id="PTHR47976:SF49">
    <property type="entry name" value="RECEPTOR-LIKE SERINE_THREONINE-PROTEIN KINASE"/>
    <property type="match status" value="1"/>
</dbReference>
<keyword evidence="5" id="KW-0547">Nucleotide-binding</keyword>
<dbReference type="Pfam" id="PF01453">
    <property type="entry name" value="B_lectin"/>
    <property type="match status" value="1"/>
</dbReference>
<feature type="domain" description="Protein kinase" evidence="7">
    <location>
        <begin position="345"/>
        <end position="615"/>
    </location>
</feature>
<keyword evidence="10" id="KW-1185">Reference proteome</keyword>
<dbReference type="InterPro" id="IPR000858">
    <property type="entry name" value="S_locus_glycoprot_dom"/>
</dbReference>
<dbReference type="PROSITE" id="PS00107">
    <property type="entry name" value="PROTEIN_KINASE_ATP"/>
    <property type="match status" value="1"/>
</dbReference>
<evidence type="ECO:0000256" key="3">
    <source>
        <dbReference type="ARBA" id="ARBA00023157"/>
    </source>
</evidence>
<keyword evidence="9" id="KW-0418">Kinase</keyword>
<dbReference type="Pfam" id="PF07714">
    <property type="entry name" value="PK_Tyr_Ser-Thr"/>
    <property type="match status" value="1"/>
</dbReference>